<keyword evidence="8" id="KW-0249">Electron transport</keyword>
<feature type="transmembrane region" description="Helical" evidence="13">
    <location>
        <begin position="263"/>
        <end position="286"/>
    </location>
</feature>
<feature type="domain" description="4Fe-4S ferredoxin-type" evidence="14">
    <location>
        <begin position="33"/>
        <end position="61"/>
    </location>
</feature>
<dbReference type="SUPFAM" id="SSF54862">
    <property type="entry name" value="4Fe-4S ferredoxins"/>
    <property type="match status" value="1"/>
</dbReference>
<feature type="binding site" evidence="12">
    <location>
        <position position="165"/>
    </location>
    <ligand>
        <name>[4Fe-4S] cluster</name>
        <dbReference type="ChEBI" id="CHEBI:49883"/>
        <label>2</label>
    </ligand>
</feature>
<evidence type="ECO:0000256" key="7">
    <source>
        <dbReference type="ARBA" id="ARBA00022737"/>
    </source>
</evidence>
<evidence type="ECO:0000256" key="6">
    <source>
        <dbReference type="ARBA" id="ARBA00022723"/>
    </source>
</evidence>
<feature type="binding site" evidence="12">
    <location>
        <position position="118"/>
    </location>
    <ligand>
        <name>[4Fe-4S] cluster</name>
        <dbReference type="ChEBI" id="CHEBI:49883"/>
        <label>4</label>
    </ligand>
</feature>
<dbReference type="EMBL" id="CP001931">
    <property type="protein sequence ID" value="ADC89593.1"/>
    <property type="molecule type" value="Genomic_DNA"/>
</dbReference>
<evidence type="ECO:0000256" key="2">
    <source>
        <dbReference type="ARBA" id="ARBA00022448"/>
    </source>
</evidence>
<sequence>MSNVTTEGTVGLGLRRVSASGSPAQDIKRSDQLAILVDVSSCIGCKGCEAACSQWHDLKPPLPDERAPFIGYQSFPDLLPNVFMLMKFREVETERGVEWFITKYQCMHCGDPGCLKACPSPGAIVQYANGVVDFDHSKCIGCKFCLSGCPFDVPRYDSNNKPWKCNFCIDRVSAGLEPACVKACPTNCLHFGTKEEMVRRAQKIIAQLQQRGFKNATLYDPAGVGGTGYIYVLPHGDKLEMYGLPKEASISPLVNLWKGPLKLLGSVVLWGTLVGAFLQLIIFGPIRVGKKEKSKEEV</sequence>
<comment type="cofactor">
    <cofactor evidence="12">
        <name>[4Fe-4S] cluster</name>
        <dbReference type="ChEBI" id="CHEBI:49883"/>
    </cofactor>
    <text evidence="12">Binds 4 [4Fe-4S] clusters per subunit.</text>
</comment>
<evidence type="ECO:0000256" key="3">
    <source>
        <dbReference type="ARBA" id="ARBA00022475"/>
    </source>
</evidence>
<keyword evidence="10 12" id="KW-0411">Iron-sulfur</keyword>
<dbReference type="InterPro" id="IPR015246">
    <property type="entry name" value="Formate_DH_TM"/>
</dbReference>
<feature type="binding site" evidence="12">
    <location>
        <position position="109"/>
    </location>
    <ligand>
        <name>[4Fe-4S] cluster</name>
        <dbReference type="ChEBI" id="CHEBI:49883"/>
        <label>3</label>
    </ligand>
</feature>
<evidence type="ECO:0000256" key="9">
    <source>
        <dbReference type="ARBA" id="ARBA00023004"/>
    </source>
</evidence>
<name>D3SLG3_THEAH</name>
<feature type="binding site" evidence="12">
    <location>
        <position position="184"/>
    </location>
    <ligand>
        <name>[4Fe-4S] cluster</name>
        <dbReference type="ChEBI" id="CHEBI:49883"/>
        <label>1</label>
    </ligand>
</feature>
<reference evidence="16" key="1">
    <citation type="journal article" date="2010" name="Stand. Genomic Sci.">
        <title>Complete genome sequence of Thermocrinis albus type strain (HI 11/12T).</title>
        <authorList>
            <person name="Wirth R."/>
            <person name="Sikorski J."/>
            <person name="Brambilla E."/>
            <person name="Misra M."/>
            <person name="Lapidus A."/>
            <person name="Copeland A."/>
            <person name="Nolan M."/>
            <person name="Lucas S."/>
            <person name="Chen F."/>
            <person name="Tice H."/>
            <person name="Cheng J.F."/>
            <person name="Han C."/>
            <person name="Detter J.C."/>
            <person name="Tapia R."/>
            <person name="Bruce D."/>
            <person name="Goodwin L."/>
            <person name="Pitluck S."/>
            <person name="Pati A."/>
            <person name="Anderson I."/>
            <person name="Ivanova N."/>
            <person name="Mavromatis K."/>
            <person name="Mikhailova N."/>
            <person name="Chen A."/>
            <person name="Palaniappan K."/>
            <person name="Bilek Y."/>
            <person name="Hader T."/>
            <person name="Land M."/>
            <person name="Hauser L."/>
            <person name="Chang Y.J."/>
            <person name="Jeffries C.D."/>
            <person name="Tindall B.J."/>
            <person name="Rohde M."/>
            <person name="Goker M."/>
            <person name="Bristow J."/>
            <person name="Eisen J.A."/>
            <person name="Markowitz V."/>
            <person name="Hugenholtz P."/>
            <person name="Kyrpides N.C."/>
            <person name="Klenk H.P."/>
        </authorList>
    </citation>
    <scope>NUCLEOTIDE SEQUENCE [LARGE SCALE GENOMIC DNA]</scope>
    <source>
        <strain evidence="16">DSM 14484 / JCM 11386 / HI 11/12</strain>
    </source>
</reference>
<keyword evidence="9 12" id="KW-0408">Iron</keyword>
<comment type="subcellular location">
    <subcellularLocation>
        <location evidence="1">Cell membrane</location>
    </subcellularLocation>
</comment>
<dbReference type="STRING" id="638303.Thal_0961"/>
<dbReference type="Proteomes" id="UP000002043">
    <property type="component" value="Chromosome"/>
</dbReference>
<dbReference type="PANTHER" id="PTHR43545:SF6">
    <property type="entry name" value="FORMATE DEHYDROGENASE, NITRATE-INDUCIBLE, IRON-SULFUR SUBUNIT"/>
    <property type="match status" value="1"/>
</dbReference>
<dbReference type="GO" id="GO:0051539">
    <property type="term" value="F:4 iron, 4 sulfur cluster binding"/>
    <property type="evidence" value="ECO:0007669"/>
    <property type="project" value="UniProtKB-KW"/>
</dbReference>
<feature type="binding site" evidence="12">
    <location>
        <position position="48"/>
    </location>
    <ligand>
        <name>[4Fe-4S] cluster</name>
        <dbReference type="ChEBI" id="CHEBI:49883"/>
        <label>1</label>
    </ligand>
</feature>
<dbReference type="GO" id="GO:0045333">
    <property type="term" value="P:cellular respiration"/>
    <property type="evidence" value="ECO:0007669"/>
    <property type="project" value="InterPro"/>
</dbReference>
<dbReference type="PANTHER" id="PTHR43545">
    <property type="entry name" value="FORMATE DEHYDROGENASE, NITRATE-INDUCIBLE, IRON-SULFUR SUBUNIT"/>
    <property type="match status" value="1"/>
</dbReference>
<dbReference type="Pfam" id="PF12800">
    <property type="entry name" value="Fer4_4"/>
    <property type="match status" value="1"/>
</dbReference>
<feature type="binding site" evidence="12">
    <location>
        <position position="52"/>
    </location>
    <ligand>
        <name>[4Fe-4S] cluster</name>
        <dbReference type="ChEBI" id="CHEBI:49883"/>
        <label>2</label>
    </ligand>
</feature>
<keyword evidence="7" id="KW-0677">Repeat</keyword>
<dbReference type="GO" id="GO:0015944">
    <property type="term" value="P:formate oxidation"/>
    <property type="evidence" value="ECO:0007669"/>
    <property type="project" value="InterPro"/>
</dbReference>
<evidence type="ECO:0000256" key="10">
    <source>
        <dbReference type="ARBA" id="ARBA00023014"/>
    </source>
</evidence>
<feature type="binding site" evidence="12">
    <location>
        <position position="139"/>
    </location>
    <ligand>
        <name>[4Fe-4S] cluster</name>
        <dbReference type="ChEBI" id="CHEBI:49883"/>
        <label>4</label>
    </ligand>
</feature>
<dbReference type="PROSITE" id="PS51379">
    <property type="entry name" value="4FE4S_FER_2"/>
    <property type="match status" value="3"/>
</dbReference>
<dbReference type="InterPro" id="IPR006470">
    <property type="entry name" value="Formate_DH_bsu_Proteobacteria"/>
</dbReference>
<dbReference type="KEGG" id="tal:Thal_0961"/>
<dbReference type="HOGENOM" id="CLU_043374_0_3_0"/>
<keyword evidence="4 12" id="KW-0004">4Fe-4S</keyword>
<dbReference type="InterPro" id="IPR051555">
    <property type="entry name" value="FDH_Electron_Transfer_Unit"/>
</dbReference>
<feature type="domain" description="4Fe-4S ferredoxin-type" evidence="14">
    <location>
        <begin position="130"/>
        <end position="159"/>
    </location>
</feature>
<dbReference type="GO" id="GO:0046872">
    <property type="term" value="F:metal ion binding"/>
    <property type="evidence" value="ECO:0007669"/>
    <property type="project" value="UniProtKB-KW"/>
</dbReference>
<protein>
    <submittedName>
        <fullName evidence="15">Formate dehydrogenase, beta subunit</fullName>
    </submittedName>
</protein>
<evidence type="ECO:0000256" key="12">
    <source>
        <dbReference type="PIRSR" id="PIRSR036298-50"/>
    </source>
</evidence>
<dbReference type="CDD" id="cd10558">
    <property type="entry name" value="FDH-N"/>
    <property type="match status" value="1"/>
</dbReference>
<evidence type="ECO:0000256" key="4">
    <source>
        <dbReference type="ARBA" id="ARBA00022485"/>
    </source>
</evidence>
<dbReference type="AlphaFoldDB" id="D3SLG3"/>
<evidence type="ECO:0000313" key="15">
    <source>
        <dbReference type="EMBL" id="ADC89593.1"/>
    </source>
</evidence>
<feature type="binding site" evidence="12">
    <location>
        <position position="42"/>
    </location>
    <ligand>
        <name>[4Fe-4S] cluster</name>
        <dbReference type="ChEBI" id="CHEBI:49883"/>
        <label>1</label>
    </ligand>
</feature>
<dbReference type="Pfam" id="PF13247">
    <property type="entry name" value="Fer4_11"/>
    <property type="match status" value="1"/>
</dbReference>
<keyword evidence="11 13" id="KW-0472">Membrane</keyword>
<dbReference type="PROSITE" id="PS00198">
    <property type="entry name" value="4FE4S_FER_1"/>
    <property type="match status" value="1"/>
</dbReference>
<accession>D3SLG3</accession>
<evidence type="ECO:0000256" key="11">
    <source>
        <dbReference type="ARBA" id="ARBA00023136"/>
    </source>
</evidence>
<evidence type="ECO:0000256" key="13">
    <source>
        <dbReference type="SAM" id="Phobius"/>
    </source>
</evidence>
<keyword evidence="6 12" id="KW-0479">Metal-binding</keyword>
<dbReference type="InterPro" id="IPR014603">
    <property type="entry name" value="Formate_DH_Fe-S_su"/>
</dbReference>
<dbReference type="Gene3D" id="3.30.70.20">
    <property type="match status" value="2"/>
</dbReference>
<keyword evidence="5 13" id="KW-0812">Transmembrane</keyword>
<keyword evidence="16" id="KW-1185">Reference proteome</keyword>
<dbReference type="OrthoDB" id="9779457at2"/>
<proteinExistence type="predicted"/>
<feature type="binding site" evidence="12">
    <location>
        <position position="149"/>
    </location>
    <ligand>
        <name>[4Fe-4S] cluster</name>
        <dbReference type="ChEBI" id="CHEBI:49883"/>
        <label>3</label>
    </ligand>
</feature>
<feature type="binding site" evidence="12">
    <location>
        <position position="106"/>
    </location>
    <ligand>
        <name>[4Fe-4S] cluster</name>
        <dbReference type="ChEBI" id="CHEBI:49883"/>
        <label>3</label>
    </ligand>
</feature>
<dbReference type="NCBIfam" id="TIGR01582">
    <property type="entry name" value="FDH-beta"/>
    <property type="match status" value="1"/>
</dbReference>
<evidence type="ECO:0000313" key="16">
    <source>
        <dbReference type="Proteomes" id="UP000002043"/>
    </source>
</evidence>
<dbReference type="Pfam" id="PF09163">
    <property type="entry name" value="Form-deh_trans"/>
    <property type="match status" value="1"/>
</dbReference>
<dbReference type="InterPro" id="IPR017900">
    <property type="entry name" value="4Fe4S_Fe_S_CS"/>
</dbReference>
<dbReference type="PIRSF" id="PIRSF036298">
    <property type="entry name" value="FDH_4Fe4S"/>
    <property type="match status" value="1"/>
</dbReference>
<dbReference type="eggNOG" id="COG0437">
    <property type="taxonomic scope" value="Bacteria"/>
</dbReference>
<organism evidence="15 16">
    <name type="scientific">Thermocrinis albus (strain DSM 14484 / JCM 11386 / HI 11/12)</name>
    <dbReference type="NCBI Taxonomy" id="638303"/>
    <lineage>
        <taxon>Bacteria</taxon>
        <taxon>Pseudomonadati</taxon>
        <taxon>Aquificota</taxon>
        <taxon>Aquificia</taxon>
        <taxon>Aquificales</taxon>
        <taxon>Aquificaceae</taxon>
        <taxon>Thermocrinis</taxon>
    </lineage>
</organism>
<feature type="binding site" evidence="12">
    <location>
        <position position="168"/>
    </location>
    <ligand>
        <name>[4Fe-4S] cluster</name>
        <dbReference type="ChEBI" id="CHEBI:49883"/>
        <label>2</label>
    </ligand>
</feature>
<dbReference type="RefSeq" id="WP_012991999.1">
    <property type="nucleotide sequence ID" value="NC_013894.1"/>
</dbReference>
<gene>
    <name evidence="15" type="ordered locus">Thal_0961</name>
</gene>
<dbReference type="GO" id="GO:0005886">
    <property type="term" value="C:plasma membrane"/>
    <property type="evidence" value="ECO:0007669"/>
    <property type="project" value="UniProtKB-SubCell"/>
</dbReference>
<keyword evidence="3" id="KW-1003">Cell membrane</keyword>
<evidence type="ECO:0000256" key="8">
    <source>
        <dbReference type="ARBA" id="ARBA00022982"/>
    </source>
</evidence>
<feature type="domain" description="4Fe-4S ferredoxin-type" evidence="14">
    <location>
        <begin position="97"/>
        <end position="129"/>
    </location>
</feature>
<dbReference type="InterPro" id="IPR017896">
    <property type="entry name" value="4Fe4S_Fe-S-bd"/>
</dbReference>
<evidence type="ECO:0000256" key="1">
    <source>
        <dbReference type="ARBA" id="ARBA00004236"/>
    </source>
</evidence>
<evidence type="ECO:0000256" key="5">
    <source>
        <dbReference type="ARBA" id="ARBA00022692"/>
    </source>
</evidence>
<feature type="binding site" evidence="12">
    <location>
        <position position="45"/>
    </location>
    <ligand>
        <name>[4Fe-4S] cluster</name>
        <dbReference type="ChEBI" id="CHEBI:49883"/>
        <label>1</label>
    </ligand>
</feature>
<feature type="binding site" evidence="12">
    <location>
        <position position="180"/>
    </location>
    <ligand>
        <name>[4Fe-4S] cluster</name>
        <dbReference type="ChEBI" id="CHEBI:49883"/>
        <label>2</label>
    </ligand>
</feature>
<feature type="binding site" evidence="12">
    <location>
        <position position="114"/>
    </location>
    <ligand>
        <name>[4Fe-4S] cluster</name>
        <dbReference type="ChEBI" id="CHEBI:49883"/>
        <label>3</label>
    </ligand>
</feature>
<keyword evidence="2" id="KW-0813">Transport</keyword>
<keyword evidence="13" id="KW-1133">Transmembrane helix</keyword>
<feature type="binding site" evidence="12">
    <location>
        <position position="142"/>
    </location>
    <ligand>
        <name>[4Fe-4S] cluster</name>
        <dbReference type="ChEBI" id="CHEBI:49883"/>
        <label>4</label>
    </ligand>
</feature>
<evidence type="ECO:0000259" key="14">
    <source>
        <dbReference type="PROSITE" id="PS51379"/>
    </source>
</evidence>
<feature type="binding site" evidence="12">
    <location>
        <position position="145"/>
    </location>
    <ligand>
        <name>[4Fe-4S] cluster</name>
        <dbReference type="ChEBI" id="CHEBI:49883"/>
        <label>4</label>
    </ligand>
</feature>